<organism evidence="5 6">
    <name type="scientific">Lachnospira intestinalis</name>
    <dbReference type="NCBI Taxonomy" id="3133158"/>
    <lineage>
        <taxon>Bacteria</taxon>
        <taxon>Bacillati</taxon>
        <taxon>Bacillota</taxon>
        <taxon>Clostridia</taxon>
        <taxon>Lachnospirales</taxon>
        <taxon>Lachnospiraceae</taxon>
        <taxon>Lachnospira</taxon>
    </lineage>
</organism>
<dbReference type="InterPro" id="IPR006059">
    <property type="entry name" value="SBP"/>
</dbReference>
<reference evidence="5" key="1">
    <citation type="submission" date="2024-03" db="EMBL/GenBank/DDBJ databases">
        <title>Human intestinal bacterial collection.</title>
        <authorList>
            <person name="Pauvert C."/>
            <person name="Hitch T.C.A."/>
            <person name="Clavel T."/>
        </authorList>
    </citation>
    <scope>NUCLEOTIDE SEQUENCE [LARGE SCALE GENOMIC DNA]</scope>
    <source>
        <strain evidence="5">CLA-AA-H89B</strain>
    </source>
</reference>
<evidence type="ECO:0000313" key="5">
    <source>
        <dbReference type="EMBL" id="MEQ2555869.1"/>
    </source>
</evidence>
<proteinExistence type="inferred from homology"/>
<evidence type="ECO:0000256" key="2">
    <source>
        <dbReference type="ARBA" id="ARBA00022448"/>
    </source>
</evidence>
<accession>A0ABV1H830</accession>
<evidence type="ECO:0000313" key="6">
    <source>
        <dbReference type="Proteomes" id="UP001546774"/>
    </source>
</evidence>
<dbReference type="SUPFAM" id="SSF53850">
    <property type="entry name" value="Periplasmic binding protein-like II"/>
    <property type="match status" value="1"/>
</dbReference>
<gene>
    <name evidence="5" type="ORF">WMO37_12800</name>
</gene>
<dbReference type="PANTHER" id="PTHR30061">
    <property type="entry name" value="MALTOSE-BINDING PERIPLASMIC PROTEIN"/>
    <property type="match status" value="1"/>
</dbReference>
<keyword evidence="6" id="KW-1185">Reference proteome</keyword>
<dbReference type="PROSITE" id="PS51257">
    <property type="entry name" value="PROKAR_LIPOPROTEIN"/>
    <property type="match status" value="1"/>
</dbReference>
<evidence type="ECO:0000256" key="1">
    <source>
        <dbReference type="ARBA" id="ARBA00008520"/>
    </source>
</evidence>
<sequence>MKILKRVTAVLLTAVVAVSFTACGGRSEHAKKLNIDTAVSINIWYQDDAYTSYLDYIAQQFHKANEFITVNPVKVEENNLLDAVYNGSIAQNNVADVYLMEASDMQRAYLMGLTAENDAYTQYYSQKHFPVTAVNAACYEGKLYGYPVTFHTAVMVYNKKYTTAPENFEQIEAFLNSYQVTDENKDVNMIVGWDTQDLWTNYAFGGSYVDNGGAQGEEAESDVQTEALKAAMTEYAALQNTFGIVDKTQEEYKQMFMNNQLIYTILDSTQLADLNACGVDYGICAVPGAKTGFGTQSLSDTILAMVNPYSENTDTAKAVAQAISYDYADLLEKDTGYISARTDVADKNKKVLYQPLYEVYAQSDSYAKYIGADEFYVRYSILLHNIWKGEDLNESVDAFIKAVSR</sequence>
<dbReference type="PANTHER" id="PTHR30061:SF50">
    <property type="entry name" value="MALTOSE_MALTODEXTRIN-BINDING PERIPLASMIC PROTEIN"/>
    <property type="match status" value="1"/>
</dbReference>
<keyword evidence="2" id="KW-0813">Transport</keyword>
<dbReference type="EMBL" id="JBBMFS010000013">
    <property type="protein sequence ID" value="MEQ2555869.1"/>
    <property type="molecule type" value="Genomic_DNA"/>
</dbReference>
<name>A0ABV1H830_9FIRM</name>
<keyword evidence="3 4" id="KW-0732">Signal</keyword>
<feature type="chain" id="PRO_5047536537" evidence="4">
    <location>
        <begin position="25"/>
        <end position="405"/>
    </location>
</feature>
<comment type="similarity">
    <text evidence="1">Belongs to the bacterial solute-binding protein 1 family.</text>
</comment>
<dbReference type="Proteomes" id="UP001546774">
    <property type="component" value="Unassembled WGS sequence"/>
</dbReference>
<evidence type="ECO:0000256" key="3">
    <source>
        <dbReference type="ARBA" id="ARBA00022729"/>
    </source>
</evidence>
<comment type="caution">
    <text evidence="5">The sequence shown here is derived from an EMBL/GenBank/DDBJ whole genome shotgun (WGS) entry which is preliminary data.</text>
</comment>
<dbReference type="Pfam" id="PF01547">
    <property type="entry name" value="SBP_bac_1"/>
    <property type="match status" value="1"/>
</dbReference>
<evidence type="ECO:0000256" key="4">
    <source>
        <dbReference type="SAM" id="SignalP"/>
    </source>
</evidence>
<dbReference type="Gene3D" id="3.40.190.10">
    <property type="entry name" value="Periplasmic binding protein-like II"/>
    <property type="match status" value="2"/>
</dbReference>
<protein>
    <submittedName>
        <fullName evidence="5">Extracellular solute-binding protein</fullName>
    </submittedName>
</protein>
<feature type="signal peptide" evidence="4">
    <location>
        <begin position="1"/>
        <end position="24"/>
    </location>
</feature>